<dbReference type="HAMAP" id="MF_00727">
    <property type="entry name" value="Tgl"/>
    <property type="match status" value="1"/>
</dbReference>
<evidence type="ECO:0000313" key="4">
    <source>
        <dbReference type="EMBL" id="PLT27844.1"/>
    </source>
</evidence>
<proteinExistence type="inferred from homology"/>
<dbReference type="RefSeq" id="WP_101645463.1">
    <property type="nucleotide sequence ID" value="NZ_PGUY01000075.1"/>
</dbReference>
<comment type="caution">
    <text evidence="4">The sequence shown here is derived from an EMBL/GenBank/DDBJ whole genome shotgun (WGS) entry which is preliminary data.</text>
</comment>
<keyword evidence="3" id="KW-0012">Acyltransferase</keyword>
<dbReference type="NCBIfam" id="NF002869">
    <property type="entry name" value="PRK03187.1"/>
    <property type="match status" value="1"/>
</dbReference>
<evidence type="ECO:0000313" key="5">
    <source>
        <dbReference type="Proteomes" id="UP000234748"/>
    </source>
</evidence>
<evidence type="ECO:0000256" key="1">
    <source>
        <dbReference type="ARBA" id="ARBA00022679"/>
    </source>
</evidence>
<dbReference type="Pfam" id="PF20085">
    <property type="entry name" value="TGL"/>
    <property type="match status" value="1"/>
</dbReference>
<keyword evidence="2" id="KW-0749">Sporulation</keyword>
<dbReference type="GO" id="GO:0030435">
    <property type="term" value="P:sporulation resulting in formation of a cellular spore"/>
    <property type="evidence" value="ECO:0007669"/>
    <property type="project" value="UniProtKB-KW"/>
</dbReference>
<protein>
    <submittedName>
        <fullName evidence="4">Protein-glutamine gamma-glutamyltransferase</fullName>
    </submittedName>
</protein>
<organism evidence="4 5">
    <name type="scientific">Peribacillus deserti</name>
    <dbReference type="NCBI Taxonomy" id="673318"/>
    <lineage>
        <taxon>Bacteria</taxon>
        <taxon>Bacillati</taxon>
        <taxon>Bacillota</taxon>
        <taxon>Bacilli</taxon>
        <taxon>Bacillales</taxon>
        <taxon>Bacillaceae</taxon>
        <taxon>Peribacillus</taxon>
    </lineage>
</organism>
<dbReference type="GO" id="GO:0003810">
    <property type="term" value="F:protein-glutamine gamma-glutamyltransferase activity"/>
    <property type="evidence" value="ECO:0007669"/>
    <property type="project" value="InterPro"/>
</dbReference>
<gene>
    <name evidence="4" type="ORF">CUU66_21625</name>
</gene>
<keyword evidence="1 4" id="KW-0808">Transferase</keyword>
<evidence type="ECO:0000256" key="3">
    <source>
        <dbReference type="ARBA" id="ARBA00023315"/>
    </source>
</evidence>
<dbReference type="EMBL" id="PGUY01000075">
    <property type="protein sequence ID" value="PLT27844.1"/>
    <property type="molecule type" value="Genomic_DNA"/>
</dbReference>
<reference evidence="4 5" key="1">
    <citation type="submission" date="2017-11" db="EMBL/GenBank/DDBJ databases">
        <title>Comparitive Functional Genomics of Dry Heat Resistant strains isolated from the Viking Spacecraft.</title>
        <authorList>
            <person name="Seuylemezian A."/>
            <person name="Cooper K."/>
            <person name="Vaishampayan P."/>
        </authorList>
    </citation>
    <scope>NUCLEOTIDE SEQUENCE [LARGE SCALE GENOMIC DNA]</scope>
    <source>
        <strain evidence="4 5">V1-29</strain>
    </source>
</reference>
<name>A0A2N5M0E6_9BACI</name>
<sequence>MIRIGEMLVTPESMGGMQSWEKAKIIKMMSSYNKVYQYNSLDELEFDLEVKVKITRAAKLLYKSGAEFETFKNSRCNPVYWILHESGAFFLKLEASPQKAIDDIYFNGRLYAFECATAMVIVYYKAVLDILGSGKFNELFSDMILYDWEYNKNLDLHSSTSTDFLHGDCVYFNNPDFNPQTPEWRGENCIVLDEDLYFAHGMGIKSGEEIMAILNYLRKKNPTEPSYLETGRIRLNYKTYYGANRPF</sequence>
<keyword evidence="5" id="KW-1185">Reference proteome</keyword>
<dbReference type="AlphaFoldDB" id="A0A2N5M0E6"/>
<dbReference type="OrthoDB" id="1845399at2"/>
<dbReference type="InterPro" id="IPR020916">
    <property type="entry name" value="Gln_gamma-glutamylTfrase_bac"/>
</dbReference>
<dbReference type="Proteomes" id="UP000234748">
    <property type="component" value="Unassembled WGS sequence"/>
</dbReference>
<evidence type="ECO:0000256" key="2">
    <source>
        <dbReference type="ARBA" id="ARBA00022969"/>
    </source>
</evidence>
<accession>A0A2N5M0E6</accession>